<protein>
    <submittedName>
        <fullName evidence="1">Uncharacterized protein</fullName>
    </submittedName>
</protein>
<proteinExistence type="predicted"/>
<name>A0A0E9TT47_ANGAN</name>
<accession>A0A0E9TT47</accession>
<dbReference type="AlphaFoldDB" id="A0A0E9TT47"/>
<organism evidence="1">
    <name type="scientific">Anguilla anguilla</name>
    <name type="common">European freshwater eel</name>
    <name type="synonym">Muraena anguilla</name>
    <dbReference type="NCBI Taxonomy" id="7936"/>
    <lineage>
        <taxon>Eukaryota</taxon>
        <taxon>Metazoa</taxon>
        <taxon>Chordata</taxon>
        <taxon>Craniata</taxon>
        <taxon>Vertebrata</taxon>
        <taxon>Euteleostomi</taxon>
        <taxon>Actinopterygii</taxon>
        <taxon>Neopterygii</taxon>
        <taxon>Teleostei</taxon>
        <taxon>Anguilliformes</taxon>
        <taxon>Anguillidae</taxon>
        <taxon>Anguilla</taxon>
    </lineage>
</organism>
<reference evidence="1" key="2">
    <citation type="journal article" date="2015" name="Fish Shellfish Immunol.">
        <title>Early steps in the European eel (Anguilla anguilla)-Vibrio vulnificus interaction in the gills: Role of the RtxA13 toxin.</title>
        <authorList>
            <person name="Callol A."/>
            <person name="Pajuelo D."/>
            <person name="Ebbesson L."/>
            <person name="Teles M."/>
            <person name="MacKenzie S."/>
            <person name="Amaro C."/>
        </authorList>
    </citation>
    <scope>NUCLEOTIDE SEQUENCE</scope>
</reference>
<evidence type="ECO:0000313" key="1">
    <source>
        <dbReference type="EMBL" id="JAH56647.1"/>
    </source>
</evidence>
<dbReference type="EMBL" id="GBXM01051930">
    <property type="protein sequence ID" value="JAH56647.1"/>
    <property type="molecule type" value="Transcribed_RNA"/>
</dbReference>
<sequence length="44" mass="4988">MHSSVHGTWRLIIDPASAECSLLMLHWLLWLRASATKPNCKLSL</sequence>
<reference evidence="1" key="1">
    <citation type="submission" date="2014-11" db="EMBL/GenBank/DDBJ databases">
        <authorList>
            <person name="Amaro Gonzalez C."/>
        </authorList>
    </citation>
    <scope>NUCLEOTIDE SEQUENCE</scope>
</reference>